<dbReference type="InterPro" id="IPR006054">
    <property type="entry name" value="DnaQ"/>
</dbReference>
<accession>A0A6J7GD60</accession>
<feature type="domain" description="Exonuclease" evidence="4">
    <location>
        <begin position="7"/>
        <end position="172"/>
    </location>
</feature>
<dbReference type="PANTHER" id="PTHR30231:SF4">
    <property type="entry name" value="PROTEIN NEN2"/>
    <property type="match status" value="1"/>
</dbReference>
<dbReference type="GO" id="GO:0003677">
    <property type="term" value="F:DNA binding"/>
    <property type="evidence" value="ECO:0007669"/>
    <property type="project" value="InterPro"/>
</dbReference>
<evidence type="ECO:0000256" key="3">
    <source>
        <dbReference type="ARBA" id="ARBA00022839"/>
    </source>
</evidence>
<keyword evidence="1" id="KW-0540">Nuclease</keyword>
<sequence length="446" mass="49273">MESRRGGFAIVDVETTGFSARTDRIVEIGLVLADSDGEAYDSWTCRFNPEGPVGPTHIHGITDADVANAPLFADTILDLVALLRGNAFVAHNANFDIAFLRAEFERAGWDFPRVPVFCTMDESWYFLPNLQQHKLADCCMEIGITQERQHSAIHDAEATAKILRYFLDPRLQPTVRPEHNGLTTAAMSVEWPNGPCRDRIVQEPRSGGPQQNWRNWKKRGQSSPLIKTLDAFALASAIDAGSPTNSKAYLALLLEVLEDGVITANEGFTLADLAQMYDLSKDEISAAHRGFLTALAHEALADETVSREEREELKHTARLLDMPESMVTDVVNVARAIRIAHRSDELIPVELPENWLLGEPLRVGDRVAFTGGDQAQRDELEACAKELGVRVMSSVSGKTTMLITDGEFSGTKANAARANGTRLVHPDEFRILLDYIQPSLVIAKDR</sequence>
<dbReference type="EMBL" id="CAFBMB010000078">
    <property type="protein sequence ID" value="CAB4902945.1"/>
    <property type="molecule type" value="Genomic_DNA"/>
</dbReference>
<gene>
    <name evidence="5" type="ORF">UFOPK3516_01027</name>
</gene>
<dbReference type="InterPro" id="IPR036397">
    <property type="entry name" value="RNaseH_sf"/>
</dbReference>
<dbReference type="FunFam" id="3.30.420.10:FF:000045">
    <property type="entry name" value="3'-5' exonuclease DinG"/>
    <property type="match status" value="1"/>
</dbReference>
<reference evidence="5" key="1">
    <citation type="submission" date="2020-05" db="EMBL/GenBank/DDBJ databases">
        <authorList>
            <person name="Chiriac C."/>
            <person name="Salcher M."/>
            <person name="Ghai R."/>
            <person name="Kavagutti S V."/>
        </authorList>
    </citation>
    <scope>NUCLEOTIDE SEQUENCE</scope>
</reference>
<protein>
    <submittedName>
        <fullName evidence="5">Unannotated protein</fullName>
    </submittedName>
</protein>
<dbReference type="Gene3D" id="3.40.50.10190">
    <property type="entry name" value="BRCT domain"/>
    <property type="match status" value="1"/>
</dbReference>
<evidence type="ECO:0000259" key="4">
    <source>
        <dbReference type="SMART" id="SM00479"/>
    </source>
</evidence>
<dbReference type="InterPro" id="IPR036420">
    <property type="entry name" value="BRCT_dom_sf"/>
</dbReference>
<dbReference type="GO" id="GO:0006260">
    <property type="term" value="P:DNA replication"/>
    <property type="evidence" value="ECO:0007669"/>
    <property type="project" value="InterPro"/>
</dbReference>
<evidence type="ECO:0000256" key="2">
    <source>
        <dbReference type="ARBA" id="ARBA00022801"/>
    </source>
</evidence>
<dbReference type="InterPro" id="IPR012337">
    <property type="entry name" value="RNaseH-like_sf"/>
</dbReference>
<evidence type="ECO:0000313" key="5">
    <source>
        <dbReference type="EMBL" id="CAB4902945.1"/>
    </source>
</evidence>
<dbReference type="Pfam" id="PF00533">
    <property type="entry name" value="BRCT"/>
    <property type="match status" value="1"/>
</dbReference>
<dbReference type="InterPro" id="IPR001357">
    <property type="entry name" value="BRCT_dom"/>
</dbReference>
<dbReference type="InterPro" id="IPR029024">
    <property type="entry name" value="TerB-like"/>
</dbReference>
<organism evidence="5">
    <name type="scientific">freshwater metagenome</name>
    <dbReference type="NCBI Taxonomy" id="449393"/>
    <lineage>
        <taxon>unclassified sequences</taxon>
        <taxon>metagenomes</taxon>
        <taxon>ecological metagenomes</taxon>
    </lineage>
</organism>
<dbReference type="SUPFAM" id="SSF158682">
    <property type="entry name" value="TerB-like"/>
    <property type="match status" value="1"/>
</dbReference>
<keyword evidence="3" id="KW-0269">Exonuclease</keyword>
<dbReference type="SUPFAM" id="SSF52113">
    <property type="entry name" value="BRCT domain"/>
    <property type="match status" value="1"/>
</dbReference>
<dbReference type="CDD" id="cd06127">
    <property type="entry name" value="DEDDh"/>
    <property type="match status" value="1"/>
</dbReference>
<evidence type="ECO:0000256" key="1">
    <source>
        <dbReference type="ARBA" id="ARBA00022722"/>
    </source>
</evidence>
<keyword evidence="2" id="KW-0378">Hydrolase</keyword>
<dbReference type="InterPro" id="IPR013520">
    <property type="entry name" value="Ribonucl_H"/>
</dbReference>
<dbReference type="Gene3D" id="3.30.420.10">
    <property type="entry name" value="Ribonuclease H-like superfamily/Ribonuclease H"/>
    <property type="match status" value="1"/>
</dbReference>
<dbReference type="AlphaFoldDB" id="A0A6J7GD60"/>
<dbReference type="GO" id="GO:0003887">
    <property type="term" value="F:DNA-directed DNA polymerase activity"/>
    <property type="evidence" value="ECO:0007669"/>
    <property type="project" value="InterPro"/>
</dbReference>
<dbReference type="SMART" id="SM00479">
    <property type="entry name" value="EXOIII"/>
    <property type="match status" value="1"/>
</dbReference>
<dbReference type="CDD" id="cd00027">
    <property type="entry name" value="BRCT"/>
    <property type="match status" value="1"/>
</dbReference>
<dbReference type="PANTHER" id="PTHR30231">
    <property type="entry name" value="DNA POLYMERASE III SUBUNIT EPSILON"/>
    <property type="match status" value="1"/>
</dbReference>
<dbReference type="SUPFAM" id="SSF53098">
    <property type="entry name" value="Ribonuclease H-like"/>
    <property type="match status" value="1"/>
</dbReference>
<dbReference type="GO" id="GO:0008408">
    <property type="term" value="F:3'-5' exonuclease activity"/>
    <property type="evidence" value="ECO:0007669"/>
    <property type="project" value="TreeGrafter"/>
</dbReference>
<name>A0A6J7GD60_9ZZZZ</name>
<dbReference type="Pfam" id="PF00929">
    <property type="entry name" value="RNase_T"/>
    <property type="match status" value="1"/>
</dbReference>
<dbReference type="NCBIfam" id="TIGR00573">
    <property type="entry name" value="dnaq"/>
    <property type="match status" value="1"/>
</dbReference>
<proteinExistence type="predicted"/>